<dbReference type="Proteomes" id="UP000230750">
    <property type="component" value="Unassembled WGS sequence"/>
</dbReference>
<accession>A0A2G8JWL7</accession>
<evidence type="ECO:0000313" key="3">
    <source>
        <dbReference type="Proteomes" id="UP000230750"/>
    </source>
</evidence>
<dbReference type="OrthoDB" id="413122at2759"/>
<evidence type="ECO:0000313" key="2">
    <source>
        <dbReference type="EMBL" id="PIK40120.1"/>
    </source>
</evidence>
<organism evidence="2 3">
    <name type="scientific">Stichopus japonicus</name>
    <name type="common">Sea cucumber</name>
    <dbReference type="NCBI Taxonomy" id="307972"/>
    <lineage>
        <taxon>Eukaryota</taxon>
        <taxon>Metazoa</taxon>
        <taxon>Echinodermata</taxon>
        <taxon>Eleutherozoa</taxon>
        <taxon>Echinozoa</taxon>
        <taxon>Holothuroidea</taxon>
        <taxon>Aspidochirotacea</taxon>
        <taxon>Aspidochirotida</taxon>
        <taxon>Stichopodidae</taxon>
        <taxon>Apostichopus</taxon>
    </lineage>
</organism>
<dbReference type="AlphaFoldDB" id="A0A2G8JWL7"/>
<sequence length="306" mass="35391">MYKLEVRLLFWSIAEKKVTCCFWDREKLRRGPVNFAVQRYGPRIVVIKVVAAEGYRRWKRPACFKVYPMLLSFDSRDGGEIKRHSISGGDSEGHVDDWCHENSLDDNEVDDCGDNEIVSFEDDVDSDNDGKKIYNSECDDNDAMMTIYTVIAKGKVGSNEENEFIDCDYHSDYYIDNSSDYSIHEKNNFNDESGNVNNHFDDEGDKEDDGVDESHGDVWASIDGNDVSNIFQQVKLLQEIYQELDKHKQIPGFIHFFSWNPFKAILYTEKQVKLYLASEEKTLYFDATGSLVQKIPESKKPVFYYA</sequence>
<comment type="caution">
    <text evidence="2">The sequence shown here is derived from an EMBL/GenBank/DDBJ whole genome shotgun (WGS) entry which is preliminary data.</text>
</comment>
<name>A0A2G8JWL7_STIJA</name>
<protein>
    <submittedName>
        <fullName evidence="2">Uncharacterized protein</fullName>
    </submittedName>
</protein>
<gene>
    <name evidence="2" type="ORF">BSL78_23021</name>
</gene>
<proteinExistence type="predicted"/>
<evidence type="ECO:0000256" key="1">
    <source>
        <dbReference type="SAM" id="MobiDB-lite"/>
    </source>
</evidence>
<keyword evidence="3" id="KW-1185">Reference proteome</keyword>
<feature type="compositionally biased region" description="Acidic residues" evidence="1">
    <location>
        <begin position="202"/>
        <end position="211"/>
    </location>
</feature>
<dbReference type="EMBL" id="MRZV01001160">
    <property type="protein sequence ID" value="PIK40120.1"/>
    <property type="molecule type" value="Genomic_DNA"/>
</dbReference>
<feature type="region of interest" description="Disordered" evidence="1">
    <location>
        <begin position="190"/>
        <end position="213"/>
    </location>
</feature>
<reference evidence="2 3" key="1">
    <citation type="journal article" date="2017" name="PLoS Biol.">
        <title>The sea cucumber genome provides insights into morphological evolution and visceral regeneration.</title>
        <authorList>
            <person name="Zhang X."/>
            <person name="Sun L."/>
            <person name="Yuan J."/>
            <person name="Sun Y."/>
            <person name="Gao Y."/>
            <person name="Zhang L."/>
            <person name="Li S."/>
            <person name="Dai H."/>
            <person name="Hamel J.F."/>
            <person name="Liu C."/>
            <person name="Yu Y."/>
            <person name="Liu S."/>
            <person name="Lin W."/>
            <person name="Guo K."/>
            <person name="Jin S."/>
            <person name="Xu P."/>
            <person name="Storey K.B."/>
            <person name="Huan P."/>
            <person name="Zhang T."/>
            <person name="Zhou Y."/>
            <person name="Zhang J."/>
            <person name="Lin C."/>
            <person name="Li X."/>
            <person name="Xing L."/>
            <person name="Huo D."/>
            <person name="Sun M."/>
            <person name="Wang L."/>
            <person name="Mercier A."/>
            <person name="Li F."/>
            <person name="Yang H."/>
            <person name="Xiang J."/>
        </authorList>
    </citation>
    <scope>NUCLEOTIDE SEQUENCE [LARGE SCALE GENOMIC DNA]</scope>
    <source>
        <strain evidence="2">Shaxun</strain>
        <tissue evidence="2">Muscle</tissue>
    </source>
</reference>